<feature type="domain" description="ABC transporter" evidence="11">
    <location>
        <begin position="4"/>
        <end position="239"/>
    </location>
</feature>
<dbReference type="InterPro" id="IPR050086">
    <property type="entry name" value="MetN_ABC_transporter-like"/>
</dbReference>
<dbReference type="InterPro" id="IPR045865">
    <property type="entry name" value="ACT-like_dom_sf"/>
</dbReference>
<keyword evidence="13" id="KW-1185">Reference proteome</keyword>
<dbReference type="SMART" id="SM00930">
    <property type="entry name" value="NIL"/>
    <property type="match status" value="1"/>
</dbReference>
<dbReference type="SUPFAM" id="SSF52540">
    <property type="entry name" value="P-loop containing nucleoside triphosphate hydrolases"/>
    <property type="match status" value="1"/>
</dbReference>
<dbReference type="SMART" id="SM00382">
    <property type="entry name" value="AAA"/>
    <property type="match status" value="1"/>
</dbReference>
<dbReference type="GO" id="GO:0016887">
    <property type="term" value="F:ATP hydrolysis activity"/>
    <property type="evidence" value="ECO:0007669"/>
    <property type="project" value="InterPro"/>
</dbReference>
<evidence type="ECO:0000256" key="4">
    <source>
        <dbReference type="ARBA" id="ARBA00022448"/>
    </source>
</evidence>
<keyword evidence="6" id="KW-0547">Nucleotide-binding</keyword>
<protein>
    <recommendedName>
        <fullName evidence="3">Cell division ATP-binding protein FtsE</fullName>
    </recommendedName>
</protein>
<dbReference type="FunFam" id="3.40.50.300:FF:000056">
    <property type="entry name" value="Cell division ATP-binding protein FtsE"/>
    <property type="match status" value="1"/>
</dbReference>
<dbReference type="Pfam" id="PF00005">
    <property type="entry name" value="ABC_tran"/>
    <property type="match status" value="1"/>
</dbReference>
<dbReference type="PANTHER" id="PTHR43166:SF30">
    <property type="entry name" value="METHIONINE IMPORT ATP-BINDING PROTEIN METN"/>
    <property type="match status" value="1"/>
</dbReference>
<dbReference type="GO" id="GO:0006865">
    <property type="term" value="P:amino acid transport"/>
    <property type="evidence" value="ECO:0007669"/>
    <property type="project" value="UniProtKB-KW"/>
</dbReference>
<sequence>MSLLHVEHISHRFHGRTALDDVSFDIERGEIVGVIGRSGAGKSTLLRCLCALERPQEGRILLDGADLTSLGERELIAARRRIGLVFQHFNLLESRTVAGNIALPLQIAGTPRKTQAQRVAELIELVGLSGQAGKRPSQLSGGQKQRVGIARALAAGPALLLCDEATSALDPATTTAILELLTDINRRLGLTIVLITHEMDVVRRFARRILVLDHGRLVEDGSIADLVRDGVENRQIATLLADIRPQLPPAWQQRLQAEPSPGSAPVVRLTIGPDNTDLPLLSTLGSRFSVEATIVQGGVVDLAGASTADMILRLSGNVPPDAFTFLREISQTMETLGHVPADR</sequence>
<comment type="function">
    <text evidence="1">Part of the ABC transporter FtsEX involved in cellular division. Important for assembly or stability of the septal ring.</text>
</comment>
<evidence type="ECO:0000256" key="6">
    <source>
        <dbReference type="ARBA" id="ARBA00022741"/>
    </source>
</evidence>
<evidence type="ECO:0000256" key="8">
    <source>
        <dbReference type="ARBA" id="ARBA00022967"/>
    </source>
</evidence>
<dbReference type="Proteomes" id="UP000188604">
    <property type="component" value="Chromosome"/>
</dbReference>
<keyword evidence="9" id="KW-0029">Amino-acid transport</keyword>
<evidence type="ECO:0000256" key="9">
    <source>
        <dbReference type="ARBA" id="ARBA00022970"/>
    </source>
</evidence>
<dbReference type="AlphaFoldDB" id="A0A1U9KSF7"/>
<keyword evidence="8" id="KW-1278">Translocase</keyword>
<accession>A0A1U9KSF7</accession>
<dbReference type="PANTHER" id="PTHR43166">
    <property type="entry name" value="AMINO ACID IMPORT ATP-BINDING PROTEIN"/>
    <property type="match status" value="1"/>
</dbReference>
<dbReference type="RefSeq" id="WP_077807803.1">
    <property type="nucleotide sequence ID" value="NZ_BJXS01000001.1"/>
</dbReference>
<dbReference type="InterPro" id="IPR003439">
    <property type="entry name" value="ABC_transporter-like_ATP-bd"/>
</dbReference>
<dbReference type="InterPro" id="IPR027417">
    <property type="entry name" value="P-loop_NTPase"/>
</dbReference>
<comment type="similarity">
    <text evidence="2">Belongs to the ABC transporter superfamily.</text>
</comment>
<evidence type="ECO:0000256" key="3">
    <source>
        <dbReference type="ARBA" id="ARBA00020019"/>
    </source>
</evidence>
<name>A0A1U9KSF7_9PROT</name>
<evidence type="ECO:0000256" key="1">
    <source>
        <dbReference type="ARBA" id="ARBA00002579"/>
    </source>
</evidence>
<dbReference type="STRING" id="320497.A0U93_13430"/>
<dbReference type="InterPro" id="IPR018449">
    <property type="entry name" value="NIL_domain"/>
</dbReference>
<organism evidence="12 13">
    <name type="scientific">Neoasaia chiangmaiensis</name>
    <dbReference type="NCBI Taxonomy" id="320497"/>
    <lineage>
        <taxon>Bacteria</taxon>
        <taxon>Pseudomonadati</taxon>
        <taxon>Pseudomonadota</taxon>
        <taxon>Alphaproteobacteria</taxon>
        <taxon>Acetobacterales</taxon>
        <taxon>Acetobacteraceae</taxon>
        <taxon>Neoasaia</taxon>
    </lineage>
</organism>
<dbReference type="Pfam" id="PF09383">
    <property type="entry name" value="NIL"/>
    <property type="match status" value="1"/>
</dbReference>
<dbReference type="Gene3D" id="3.30.70.260">
    <property type="match status" value="1"/>
</dbReference>
<dbReference type="InterPro" id="IPR003593">
    <property type="entry name" value="AAA+_ATPase"/>
</dbReference>
<gene>
    <name evidence="12" type="ORF">A0U93_13430</name>
</gene>
<evidence type="ECO:0000256" key="10">
    <source>
        <dbReference type="ARBA" id="ARBA00023136"/>
    </source>
</evidence>
<dbReference type="GO" id="GO:0005524">
    <property type="term" value="F:ATP binding"/>
    <property type="evidence" value="ECO:0007669"/>
    <property type="project" value="UniProtKB-KW"/>
</dbReference>
<dbReference type="KEGG" id="nch:A0U93_13430"/>
<reference evidence="12 13" key="1">
    <citation type="submission" date="2016-03" db="EMBL/GenBank/DDBJ databases">
        <title>Acetic acid bacteria sequencing.</title>
        <authorList>
            <person name="Brandt J."/>
            <person name="Jakob F."/>
            <person name="Vogel R.F."/>
        </authorList>
    </citation>
    <scope>NUCLEOTIDE SEQUENCE [LARGE SCALE GENOMIC DNA]</scope>
    <source>
        <strain evidence="12 13">NBRC 101099</strain>
    </source>
</reference>
<keyword evidence="10" id="KW-0472">Membrane</keyword>
<dbReference type="OrthoDB" id="9802264at2"/>
<evidence type="ECO:0000259" key="11">
    <source>
        <dbReference type="PROSITE" id="PS50893"/>
    </source>
</evidence>
<dbReference type="PROSITE" id="PS00211">
    <property type="entry name" value="ABC_TRANSPORTER_1"/>
    <property type="match status" value="1"/>
</dbReference>
<evidence type="ECO:0000256" key="2">
    <source>
        <dbReference type="ARBA" id="ARBA00005417"/>
    </source>
</evidence>
<dbReference type="GO" id="GO:0005886">
    <property type="term" value="C:plasma membrane"/>
    <property type="evidence" value="ECO:0007669"/>
    <property type="project" value="UniProtKB-ARBA"/>
</dbReference>
<evidence type="ECO:0000313" key="13">
    <source>
        <dbReference type="Proteomes" id="UP000188604"/>
    </source>
</evidence>
<evidence type="ECO:0000313" key="12">
    <source>
        <dbReference type="EMBL" id="AQS88756.1"/>
    </source>
</evidence>
<dbReference type="InterPro" id="IPR017871">
    <property type="entry name" value="ABC_transporter-like_CS"/>
</dbReference>
<dbReference type="PROSITE" id="PS50893">
    <property type="entry name" value="ABC_TRANSPORTER_2"/>
    <property type="match status" value="1"/>
</dbReference>
<dbReference type="EMBL" id="CP014691">
    <property type="protein sequence ID" value="AQS88756.1"/>
    <property type="molecule type" value="Genomic_DNA"/>
</dbReference>
<proteinExistence type="inferred from homology"/>
<keyword evidence="7 12" id="KW-0067">ATP-binding</keyword>
<dbReference type="SUPFAM" id="SSF55021">
    <property type="entry name" value="ACT-like"/>
    <property type="match status" value="1"/>
</dbReference>
<dbReference type="Gene3D" id="3.40.50.300">
    <property type="entry name" value="P-loop containing nucleotide triphosphate hydrolases"/>
    <property type="match status" value="1"/>
</dbReference>
<evidence type="ECO:0000256" key="7">
    <source>
        <dbReference type="ARBA" id="ARBA00022840"/>
    </source>
</evidence>
<evidence type="ECO:0000256" key="5">
    <source>
        <dbReference type="ARBA" id="ARBA00022475"/>
    </source>
</evidence>
<keyword evidence="5" id="KW-1003">Cell membrane</keyword>
<keyword evidence="4" id="KW-0813">Transport</keyword>